<gene>
    <name evidence="1" type="ORF">S2091_3392</name>
</gene>
<evidence type="ECO:0000313" key="2">
    <source>
        <dbReference type="Proteomes" id="UP000237839"/>
    </source>
</evidence>
<reference evidence="1 2" key="1">
    <citation type="submission" date="2018-02" db="EMBL/GenBank/DDBJ databases">
        <title>Solimicrobium silvestre gen. nov., sp. nov., isolated from alpine forest soil.</title>
        <authorList>
            <person name="Margesin R."/>
            <person name="Albuquerque L."/>
            <person name="Zhang D.-C."/>
            <person name="Froufe H.J.C."/>
            <person name="Severino R."/>
            <person name="Roxo I."/>
            <person name="Egas C."/>
            <person name="Da Costa M.S."/>
        </authorList>
    </citation>
    <scope>NUCLEOTIDE SEQUENCE [LARGE SCALE GENOMIC DNA]</scope>
    <source>
        <strain evidence="1 2">S20-91</strain>
    </source>
</reference>
<dbReference type="Proteomes" id="UP000237839">
    <property type="component" value="Unassembled WGS sequence"/>
</dbReference>
<evidence type="ECO:0000313" key="1">
    <source>
        <dbReference type="EMBL" id="PRC91836.1"/>
    </source>
</evidence>
<proteinExistence type="predicted"/>
<dbReference type="AlphaFoldDB" id="A0A2S9GW01"/>
<sequence>MAQTVMRNEDNRPQANALRRLQSLSENAPQMSQLQTLQAKAANASSLTKWHSTEFVAQRFRGATGTAEAAAEVPMTLNNAFVKNHVAEDAQEAINKTNQRILDVNEPAAMKTGSLANSLAPLATWETAINGSEVVLPPQDDWGGEYGFDDTTTYNHKLTGFTVKGWEAKGKANAVIATEKEISKYVGGEWKVAGGTTTNGSNVNTSADATHVTVDIDHCTG</sequence>
<keyword evidence="2" id="KW-1185">Reference proteome</keyword>
<organism evidence="1 2">
    <name type="scientific">Solimicrobium silvestre</name>
    <dbReference type="NCBI Taxonomy" id="2099400"/>
    <lineage>
        <taxon>Bacteria</taxon>
        <taxon>Pseudomonadati</taxon>
        <taxon>Pseudomonadota</taxon>
        <taxon>Betaproteobacteria</taxon>
        <taxon>Burkholderiales</taxon>
        <taxon>Oxalobacteraceae</taxon>
        <taxon>Solimicrobium</taxon>
    </lineage>
</organism>
<comment type="caution">
    <text evidence="1">The sequence shown here is derived from an EMBL/GenBank/DDBJ whole genome shotgun (WGS) entry which is preliminary data.</text>
</comment>
<accession>A0A2S9GW01</accession>
<dbReference type="EMBL" id="PUGF01000018">
    <property type="protein sequence ID" value="PRC91836.1"/>
    <property type="molecule type" value="Genomic_DNA"/>
</dbReference>
<name>A0A2S9GW01_9BURK</name>
<protein>
    <submittedName>
        <fullName evidence="1">Uncharacterized protein</fullName>
    </submittedName>
</protein>